<feature type="repeat" description="ANK" evidence="3">
    <location>
        <begin position="515"/>
        <end position="547"/>
    </location>
</feature>
<dbReference type="Gene3D" id="1.25.40.20">
    <property type="entry name" value="Ankyrin repeat-containing domain"/>
    <property type="match status" value="4"/>
</dbReference>
<evidence type="ECO:0000256" key="3">
    <source>
        <dbReference type="PROSITE-ProRule" id="PRU00023"/>
    </source>
</evidence>
<dbReference type="InterPro" id="IPR051637">
    <property type="entry name" value="Ank_repeat_dom-contain_49"/>
</dbReference>
<dbReference type="STRING" id="139723.A0A182M6M0"/>
<evidence type="ECO:0000313" key="5">
    <source>
        <dbReference type="Proteomes" id="UP000075883"/>
    </source>
</evidence>
<feature type="repeat" description="ANK" evidence="3">
    <location>
        <begin position="756"/>
        <end position="791"/>
    </location>
</feature>
<feature type="repeat" description="ANK" evidence="3">
    <location>
        <begin position="833"/>
        <end position="865"/>
    </location>
</feature>
<keyword evidence="5" id="KW-1185">Reference proteome</keyword>
<dbReference type="VEuPathDB" id="VectorBase:ACUA010760"/>
<dbReference type="Pfam" id="PF00023">
    <property type="entry name" value="Ank"/>
    <property type="match status" value="1"/>
</dbReference>
<dbReference type="PROSITE" id="PS50088">
    <property type="entry name" value="ANK_REPEAT"/>
    <property type="match status" value="3"/>
</dbReference>
<protein>
    <submittedName>
        <fullName evidence="4">Uncharacterized protein</fullName>
    </submittedName>
</protein>
<dbReference type="PANTHER" id="PTHR24180">
    <property type="entry name" value="CYCLIN-DEPENDENT KINASE INHIBITOR 2C-RELATED"/>
    <property type="match status" value="1"/>
</dbReference>
<dbReference type="InterPro" id="IPR002110">
    <property type="entry name" value="Ankyrin_rpt"/>
</dbReference>
<reference evidence="4" key="2">
    <citation type="submission" date="2020-05" db="UniProtKB">
        <authorList>
            <consortium name="EnsemblMetazoa"/>
        </authorList>
    </citation>
    <scope>IDENTIFICATION</scope>
    <source>
        <strain evidence="4">A-37</strain>
    </source>
</reference>
<accession>A0A182M6M0</accession>
<dbReference type="PROSITE" id="PS50297">
    <property type="entry name" value="ANK_REP_REGION"/>
    <property type="match status" value="2"/>
</dbReference>
<reference evidence="5" key="1">
    <citation type="submission" date="2013-09" db="EMBL/GenBank/DDBJ databases">
        <title>The Genome Sequence of Anopheles culicifacies species A.</title>
        <authorList>
            <consortium name="The Broad Institute Genomics Platform"/>
            <person name="Neafsey D.E."/>
            <person name="Besansky N."/>
            <person name="Howell P."/>
            <person name="Walton C."/>
            <person name="Young S.K."/>
            <person name="Zeng Q."/>
            <person name="Gargeya S."/>
            <person name="Fitzgerald M."/>
            <person name="Haas B."/>
            <person name="Abouelleil A."/>
            <person name="Allen A.W."/>
            <person name="Alvarado L."/>
            <person name="Arachchi H.M."/>
            <person name="Berlin A.M."/>
            <person name="Chapman S.B."/>
            <person name="Gainer-Dewar J."/>
            <person name="Goldberg J."/>
            <person name="Griggs A."/>
            <person name="Gujja S."/>
            <person name="Hansen M."/>
            <person name="Howarth C."/>
            <person name="Imamovic A."/>
            <person name="Ireland A."/>
            <person name="Larimer J."/>
            <person name="McCowan C."/>
            <person name="Murphy C."/>
            <person name="Pearson M."/>
            <person name="Poon T.W."/>
            <person name="Priest M."/>
            <person name="Roberts A."/>
            <person name="Saif S."/>
            <person name="Shea T."/>
            <person name="Sisk P."/>
            <person name="Sykes S."/>
            <person name="Wortman J."/>
            <person name="Nusbaum C."/>
            <person name="Birren B."/>
        </authorList>
    </citation>
    <scope>NUCLEOTIDE SEQUENCE [LARGE SCALE GENOMIC DNA]</scope>
    <source>
        <strain evidence="5">A-37</strain>
    </source>
</reference>
<dbReference type="PANTHER" id="PTHR24180:SF54">
    <property type="entry name" value="ANKYRIN-3-LIKE ISOFORM X1"/>
    <property type="match status" value="1"/>
</dbReference>
<dbReference type="SUPFAM" id="SSF48403">
    <property type="entry name" value="Ankyrin repeat"/>
    <property type="match status" value="3"/>
</dbReference>
<evidence type="ECO:0000256" key="1">
    <source>
        <dbReference type="ARBA" id="ARBA00022737"/>
    </source>
</evidence>
<dbReference type="EMBL" id="AXCM01011596">
    <property type="status" value="NOT_ANNOTATED_CDS"/>
    <property type="molecule type" value="Genomic_DNA"/>
</dbReference>
<evidence type="ECO:0000256" key="2">
    <source>
        <dbReference type="ARBA" id="ARBA00023043"/>
    </source>
</evidence>
<dbReference type="AlphaFoldDB" id="A0A182M6M0"/>
<evidence type="ECO:0000313" key="4">
    <source>
        <dbReference type="EnsemblMetazoa" id="ACUA010760-PA"/>
    </source>
</evidence>
<proteinExistence type="predicted"/>
<dbReference type="InterPro" id="IPR036770">
    <property type="entry name" value="Ankyrin_rpt-contain_sf"/>
</dbReference>
<sequence>MDRGKLNKNNFKGNPLHWCAANNWPKEVHKCLEKGDNPYRPNRDGLSPMHAAIAHNAYLAVNILLERYTNDIAIVKEHMEKRFRWKMENNCWNKRPILIACTAEEREQVQLVASSCPSAIPFNVQVFVFFLTPYYGTQLTALDVCAKDKQTTVLRCINMLLPNGVLSLDRTDLRNDSMTYLQTACLYNRVEKIPSLLAHGSHLSATGDGGSIPLMTACRTMKTDIVKLLLTKYVNHYDPTVLDNQQRNVFHICLETANPKLTDYVLKALISYRTAKFGETESEAFNRIFPYKSEEYKCLTTWSRIRPIMKEQCAQYVVQYRLDLTYSNGECLNVVQLLSRKLALDYCFEEIRRNPDILKLEEGDETNVLHHLYKHNHLDFVRELYERYPAVKVLFETKAAFEILRVTLTHRLLDRLSLILEHHKEYLRSKPAELEEYAIGQTWFDRSVYREPFALLTAAFPEKQDIINDTTAKAAKLQQFKSFTDRFYALKDSFDVALASMKEDGVRLEDLLEENKRNVLHQAVEWDEKQLIKNLLECGTDLNQKDGEGNLPIFFVRSVAAFDMLYERMPVDATVTNDSGYNLLHHTSRLGCSDGDEIRTKLLQLGYDVNKATHDGNVPLSLASCCSAVRFLLKHGADVELIDGNALAKTLSRKLYCAAWALIVKIAHLPWFDEIAHVFLPWMLGNQNRDFFTCSCGEYLEKYPAIRKQLFDALYRHSREEAAHFFREVCHRAINCCARWFLDYGYEIDFEVKDKYGYTPLLGLLSYMEEPNQDVVERLLKKGVNVNARNDWVRNALLVFVSRYRSAQWYGHTLNTVEMLIDHGAEVNLQDSDGNTALHCAFADMQLDLIELLMERGADRKIRNNANKLPHQMVGKDFLPLFAFLGQGIK</sequence>
<organism evidence="4 5">
    <name type="scientific">Anopheles culicifacies</name>
    <dbReference type="NCBI Taxonomy" id="139723"/>
    <lineage>
        <taxon>Eukaryota</taxon>
        <taxon>Metazoa</taxon>
        <taxon>Ecdysozoa</taxon>
        <taxon>Arthropoda</taxon>
        <taxon>Hexapoda</taxon>
        <taxon>Insecta</taxon>
        <taxon>Pterygota</taxon>
        <taxon>Neoptera</taxon>
        <taxon>Endopterygota</taxon>
        <taxon>Diptera</taxon>
        <taxon>Nematocera</taxon>
        <taxon>Culicoidea</taxon>
        <taxon>Culicidae</taxon>
        <taxon>Anophelinae</taxon>
        <taxon>Anopheles</taxon>
        <taxon>culicifacies species complex</taxon>
    </lineage>
</organism>
<name>A0A182M6M0_9DIPT</name>
<dbReference type="EnsemblMetazoa" id="ACUA010760-RA">
    <property type="protein sequence ID" value="ACUA010760-PA"/>
    <property type="gene ID" value="ACUA010760"/>
</dbReference>
<dbReference type="Pfam" id="PF12796">
    <property type="entry name" value="Ank_2"/>
    <property type="match status" value="1"/>
</dbReference>
<dbReference type="Proteomes" id="UP000075883">
    <property type="component" value="Unassembled WGS sequence"/>
</dbReference>
<keyword evidence="1" id="KW-0677">Repeat</keyword>
<dbReference type="SMART" id="SM00248">
    <property type="entry name" value="ANK"/>
    <property type="match status" value="13"/>
</dbReference>
<keyword evidence="2 3" id="KW-0040">ANK repeat</keyword>